<comment type="cofactor">
    <cofactor evidence="1">
        <name>Zn(2+)</name>
        <dbReference type="ChEBI" id="CHEBI:29105"/>
    </cofactor>
</comment>
<comment type="similarity">
    <text evidence="3">Belongs to the peptidase M13 family.</text>
</comment>
<dbReference type="GO" id="GO:0046872">
    <property type="term" value="F:metal ion binding"/>
    <property type="evidence" value="ECO:0007669"/>
    <property type="project" value="UniProtKB-KW"/>
</dbReference>
<evidence type="ECO:0000256" key="1">
    <source>
        <dbReference type="ARBA" id="ARBA00001947"/>
    </source>
</evidence>
<dbReference type="Gene3D" id="3.40.390.10">
    <property type="entry name" value="Collagenase (Catalytic Domain)"/>
    <property type="match status" value="1"/>
</dbReference>
<accession>A0AAJ6YJH6</accession>
<comment type="subcellular location">
    <subcellularLocation>
        <location evidence="2">Cell membrane</location>
        <topology evidence="2">Single-pass type II membrane protein</topology>
    </subcellularLocation>
</comment>
<evidence type="ECO:0000313" key="12">
    <source>
        <dbReference type="Proteomes" id="UP000695007"/>
    </source>
</evidence>
<keyword evidence="9" id="KW-0812">Transmembrane</keyword>
<dbReference type="SUPFAM" id="SSF55486">
    <property type="entry name" value="Metalloproteases ('zincins'), catalytic domain"/>
    <property type="match status" value="1"/>
</dbReference>
<dbReference type="Gene3D" id="1.10.1380.10">
    <property type="entry name" value="Neutral endopeptidase , domain2"/>
    <property type="match status" value="1"/>
</dbReference>
<dbReference type="InterPro" id="IPR024079">
    <property type="entry name" value="MetalloPept_cat_dom_sf"/>
</dbReference>
<protein>
    <submittedName>
        <fullName evidence="13">Neprilysin-1</fullName>
    </submittedName>
</protein>
<dbReference type="CTD" id="43255"/>
<dbReference type="PANTHER" id="PTHR11733:SF133">
    <property type="entry name" value="PHOSPHATE-REGULATING NEUTRAL ENDOPEPTIDASE PHEX"/>
    <property type="match status" value="1"/>
</dbReference>
<dbReference type="InterPro" id="IPR042089">
    <property type="entry name" value="Peptidase_M13_dom_2"/>
</dbReference>
<evidence type="ECO:0000313" key="13">
    <source>
        <dbReference type="RefSeq" id="XP_011499234.1"/>
    </source>
</evidence>
<dbReference type="PANTHER" id="PTHR11733">
    <property type="entry name" value="ZINC METALLOPROTEASE FAMILY M13 NEPRILYSIN-RELATED"/>
    <property type="match status" value="1"/>
</dbReference>
<feature type="domain" description="Peptidase M13 N-terminal" evidence="11">
    <location>
        <begin position="95"/>
        <end position="540"/>
    </location>
</feature>
<dbReference type="Pfam" id="PF01431">
    <property type="entry name" value="Peptidase_M13"/>
    <property type="match status" value="1"/>
</dbReference>
<name>A0AAJ6YJH6_9HYME</name>
<evidence type="ECO:0000256" key="4">
    <source>
        <dbReference type="ARBA" id="ARBA00022670"/>
    </source>
</evidence>
<evidence type="ECO:0000256" key="2">
    <source>
        <dbReference type="ARBA" id="ARBA00004401"/>
    </source>
</evidence>
<keyword evidence="6" id="KW-0378">Hydrolase</keyword>
<dbReference type="InterPro" id="IPR018497">
    <property type="entry name" value="Peptidase_M13_C"/>
</dbReference>
<organism evidence="12 13">
    <name type="scientific">Ceratosolen solmsi marchali</name>
    <dbReference type="NCBI Taxonomy" id="326594"/>
    <lineage>
        <taxon>Eukaryota</taxon>
        <taxon>Metazoa</taxon>
        <taxon>Ecdysozoa</taxon>
        <taxon>Arthropoda</taxon>
        <taxon>Hexapoda</taxon>
        <taxon>Insecta</taxon>
        <taxon>Pterygota</taxon>
        <taxon>Neoptera</taxon>
        <taxon>Endopterygota</taxon>
        <taxon>Hymenoptera</taxon>
        <taxon>Apocrita</taxon>
        <taxon>Proctotrupomorpha</taxon>
        <taxon>Chalcidoidea</taxon>
        <taxon>Agaonidae</taxon>
        <taxon>Agaoninae</taxon>
        <taxon>Ceratosolen</taxon>
    </lineage>
</organism>
<dbReference type="GO" id="GO:0016485">
    <property type="term" value="P:protein processing"/>
    <property type="evidence" value="ECO:0007669"/>
    <property type="project" value="TreeGrafter"/>
</dbReference>
<dbReference type="GO" id="GO:0005886">
    <property type="term" value="C:plasma membrane"/>
    <property type="evidence" value="ECO:0007669"/>
    <property type="project" value="UniProtKB-SubCell"/>
</dbReference>
<evidence type="ECO:0000256" key="8">
    <source>
        <dbReference type="ARBA" id="ARBA00023049"/>
    </source>
</evidence>
<dbReference type="AlphaFoldDB" id="A0AAJ6YJH6"/>
<dbReference type="Proteomes" id="UP000695007">
    <property type="component" value="Unplaced"/>
</dbReference>
<keyword evidence="5" id="KW-0479">Metal-binding</keyword>
<dbReference type="GO" id="GO:0004222">
    <property type="term" value="F:metalloendopeptidase activity"/>
    <property type="evidence" value="ECO:0007669"/>
    <property type="project" value="InterPro"/>
</dbReference>
<keyword evidence="9" id="KW-1133">Transmembrane helix</keyword>
<dbReference type="InterPro" id="IPR000718">
    <property type="entry name" value="Peptidase_M13"/>
</dbReference>
<keyword evidence="12" id="KW-1185">Reference proteome</keyword>
<keyword evidence="9" id="KW-0472">Membrane</keyword>
<feature type="domain" description="Peptidase M13 C-terminal" evidence="10">
    <location>
        <begin position="600"/>
        <end position="804"/>
    </location>
</feature>
<keyword evidence="8" id="KW-0482">Metalloprotease</keyword>
<dbReference type="Pfam" id="PF05649">
    <property type="entry name" value="Peptidase_M13_N"/>
    <property type="match status" value="1"/>
</dbReference>
<dbReference type="PRINTS" id="PR00786">
    <property type="entry name" value="NEPRILYSIN"/>
</dbReference>
<feature type="transmembrane region" description="Helical" evidence="9">
    <location>
        <begin position="41"/>
        <end position="64"/>
    </location>
</feature>
<evidence type="ECO:0000256" key="3">
    <source>
        <dbReference type="ARBA" id="ARBA00007357"/>
    </source>
</evidence>
<evidence type="ECO:0000256" key="7">
    <source>
        <dbReference type="ARBA" id="ARBA00022833"/>
    </source>
</evidence>
<keyword evidence="4" id="KW-0645">Protease</keyword>
<dbReference type="KEGG" id="csol:105363274"/>
<dbReference type="PROSITE" id="PS51885">
    <property type="entry name" value="NEPRILYSIN"/>
    <property type="match status" value="1"/>
</dbReference>
<evidence type="ECO:0000256" key="5">
    <source>
        <dbReference type="ARBA" id="ARBA00022723"/>
    </source>
</evidence>
<dbReference type="GeneID" id="105363274"/>
<evidence type="ECO:0000256" key="6">
    <source>
        <dbReference type="ARBA" id="ARBA00022801"/>
    </source>
</evidence>
<dbReference type="RefSeq" id="XP_011499234.1">
    <property type="nucleotide sequence ID" value="XM_011500932.1"/>
</dbReference>
<evidence type="ECO:0000256" key="9">
    <source>
        <dbReference type="SAM" id="Phobius"/>
    </source>
</evidence>
<dbReference type="InterPro" id="IPR008753">
    <property type="entry name" value="Peptidase_M13_N"/>
</dbReference>
<sequence>MNNNKQSVDSQAAYFINSENNIIAIKSKRSFFKKYRKKEPIIFILTFIITVLSVAIVVFAALYAKFNQRINYCENENCLRIAASLKESMDTSIDPCDDFYKYACGRWPTSHPSLDPSQEYSWFKERSMRVSTKIRDLLLKNLTNEDFPSAIYEAKTLFVSCINIETRNELGLSPLFDLLNELDLPQIPATITKNTTNFIVQMAKVKRVLWADIFFGTYISNDPKDNRKNVIVLDLPDRANPFPSDKILEKRLQIIKTKTRLIMEEVDEINEEIKAFLSAEKIYMTEVFKQVISNGTTDQRSCKSRKPFSIISEEDIQNTVNEVYKLSEVFYTLSNLHRNQTMDDDNDIQDSDYMLIEDLQQITDEYVKSINESLEPKIIWKPFIQELLKEIIDFDPKEKILISDINYLKEVAVILSSTGDNLLETAIWWTVVDYSVPYSSENLRRIWDTYTLELTGAKLDHSWPIICAENVNDLMGMAVSWLYVNPSFTSDGSIDQVSEMLENIKLSFSKFVLGVDWMDDQTKIKTLEKNRKMKSLIGFPKWLFQTGELDIFYKGINMSDGYFENMLQIIRIQNLNQLRYLANNETDDEPYWPLEPTEVNAVHTFQENQIAIPAGILQFPFYELGLESLNYGALGTILGHELTHGFDNSGRRFDSTGNLKEWWSNETISQYTDKTTCFVDQYSKYFIPEVNKYIDGQLTLDENIADNGGLREAYHAYQIWKTKHKKESLLPGFTHLTHDQLLFLSYAHMWCESFTYHDLKWMLQDPHCPGNIRLKMVLRNSKHFSKAWNCPIGSNMNPIKKCQLW</sequence>
<dbReference type="CDD" id="cd08662">
    <property type="entry name" value="M13"/>
    <property type="match status" value="1"/>
</dbReference>
<evidence type="ECO:0000259" key="10">
    <source>
        <dbReference type="Pfam" id="PF01431"/>
    </source>
</evidence>
<evidence type="ECO:0000259" key="11">
    <source>
        <dbReference type="Pfam" id="PF05649"/>
    </source>
</evidence>
<reference evidence="13" key="1">
    <citation type="submission" date="2025-08" db="UniProtKB">
        <authorList>
            <consortium name="RefSeq"/>
        </authorList>
    </citation>
    <scope>IDENTIFICATION</scope>
</reference>
<gene>
    <name evidence="13" type="primary">LOC105363274</name>
</gene>
<keyword evidence="7" id="KW-0862">Zinc</keyword>
<proteinExistence type="inferred from homology"/>